<keyword evidence="2" id="KW-0472">Membrane</keyword>
<evidence type="ECO:0000313" key="5">
    <source>
        <dbReference type="Proteomes" id="UP000663860"/>
    </source>
</evidence>
<gene>
    <name evidence="3" type="ORF">IZO911_LOCUS11954</name>
    <name evidence="4" type="ORF">KXQ929_LOCUS6975</name>
</gene>
<comment type="caution">
    <text evidence="3">The sequence shown here is derived from an EMBL/GenBank/DDBJ whole genome shotgun (WGS) entry which is preliminary data.</text>
</comment>
<dbReference type="Proteomes" id="UP000663860">
    <property type="component" value="Unassembled WGS sequence"/>
</dbReference>
<evidence type="ECO:0000256" key="2">
    <source>
        <dbReference type="SAM" id="Phobius"/>
    </source>
</evidence>
<evidence type="ECO:0000313" key="3">
    <source>
        <dbReference type="EMBL" id="CAF0895394.1"/>
    </source>
</evidence>
<name>A0A813Z990_9BILA</name>
<feature type="transmembrane region" description="Helical" evidence="2">
    <location>
        <begin position="27"/>
        <end position="58"/>
    </location>
</feature>
<reference evidence="3" key="1">
    <citation type="submission" date="2021-02" db="EMBL/GenBank/DDBJ databases">
        <authorList>
            <person name="Nowell W R."/>
        </authorList>
    </citation>
    <scope>NUCLEOTIDE SEQUENCE</scope>
</reference>
<protein>
    <submittedName>
        <fullName evidence="3">Uncharacterized protein</fullName>
    </submittedName>
</protein>
<proteinExistence type="predicted"/>
<feature type="compositionally biased region" description="Basic and acidic residues" evidence="1">
    <location>
        <begin position="1"/>
        <end position="11"/>
    </location>
</feature>
<feature type="region of interest" description="Disordered" evidence="1">
    <location>
        <begin position="1"/>
        <end position="22"/>
    </location>
</feature>
<dbReference type="EMBL" id="CAJNOE010000091">
    <property type="protein sequence ID" value="CAF0895394.1"/>
    <property type="molecule type" value="Genomic_DNA"/>
</dbReference>
<evidence type="ECO:0000313" key="4">
    <source>
        <dbReference type="EMBL" id="CAF3636952.1"/>
    </source>
</evidence>
<dbReference type="AlphaFoldDB" id="A0A813Z990"/>
<organism evidence="3 5">
    <name type="scientific">Adineta steineri</name>
    <dbReference type="NCBI Taxonomy" id="433720"/>
    <lineage>
        <taxon>Eukaryota</taxon>
        <taxon>Metazoa</taxon>
        <taxon>Spiralia</taxon>
        <taxon>Gnathifera</taxon>
        <taxon>Rotifera</taxon>
        <taxon>Eurotatoria</taxon>
        <taxon>Bdelloidea</taxon>
        <taxon>Adinetida</taxon>
        <taxon>Adinetidae</taxon>
        <taxon>Adineta</taxon>
    </lineage>
</organism>
<evidence type="ECO:0000256" key="1">
    <source>
        <dbReference type="SAM" id="MobiDB-lite"/>
    </source>
</evidence>
<keyword evidence="2" id="KW-1133">Transmembrane helix</keyword>
<keyword evidence="2" id="KW-0812">Transmembrane</keyword>
<dbReference type="EMBL" id="CAJOBB010000278">
    <property type="protein sequence ID" value="CAF3636952.1"/>
    <property type="molecule type" value="Genomic_DNA"/>
</dbReference>
<dbReference type="Proteomes" id="UP000663868">
    <property type="component" value="Unassembled WGS sequence"/>
</dbReference>
<accession>A0A813Z990</accession>
<sequence length="339" mass="35810">MAFNDTERDEIANGADSPTTSSRVTAGIWPCLLSICCISSLLGTIAIVVIVSLITVYLPNRAVAVNNNQNSKIFSVTYATDYQGDNTLTAVDTSAVISQLEQAYNLQGSISSLNSFQFSDTMATSSTDRKKRLFDLMTCTGNSELNGYQINIQFQVDMPNRFRGDARGTKFFPETEKSIVNDRRQLILTVLLDNGVTVNMKMEHCSSEPISTCECNTSFGSATCASQCVDPFFTYDDSTTCGRFCNRDSSNVVSCGSAGFCSSGNVTVVGYGCTGNTGYGMTGFVSVPFTSAASTAAGGYIGGGSCTSGCCVYVNNGNTGPNYGSPASGFYCVVCNGSG</sequence>